<keyword evidence="1" id="KW-0732">Signal</keyword>
<accession>A0A8S1INW9</accession>
<evidence type="ECO:0000256" key="1">
    <source>
        <dbReference type="SAM" id="SignalP"/>
    </source>
</evidence>
<gene>
    <name evidence="2" type="ORF">OSTQU699_LOCUS1824</name>
</gene>
<dbReference type="Proteomes" id="UP000708148">
    <property type="component" value="Unassembled WGS sequence"/>
</dbReference>
<evidence type="ECO:0000313" key="3">
    <source>
        <dbReference type="Proteomes" id="UP000708148"/>
    </source>
</evidence>
<keyword evidence="3" id="KW-1185">Reference proteome</keyword>
<feature type="signal peptide" evidence="1">
    <location>
        <begin position="1"/>
        <end position="21"/>
    </location>
</feature>
<evidence type="ECO:0000313" key="2">
    <source>
        <dbReference type="EMBL" id="CAD7696463.1"/>
    </source>
</evidence>
<sequence>MSLFDAAIWLFIFVACDTLQGLPRATMVCSFIACAGAATDSYRGSTSNWADMQWIQEIHPFCGNHTTNRKQHSGASGSFHILVRATDSVLPNLVVHWAYTKIHLLDLVVSI</sequence>
<comment type="caution">
    <text evidence="2">The sequence shown here is derived from an EMBL/GenBank/DDBJ whole genome shotgun (WGS) entry which is preliminary data.</text>
</comment>
<dbReference type="EMBL" id="CAJHUC010000481">
    <property type="protein sequence ID" value="CAD7696463.1"/>
    <property type="molecule type" value="Genomic_DNA"/>
</dbReference>
<name>A0A8S1INW9_9CHLO</name>
<evidence type="ECO:0008006" key="4">
    <source>
        <dbReference type="Google" id="ProtNLM"/>
    </source>
</evidence>
<proteinExistence type="predicted"/>
<reference evidence="2" key="1">
    <citation type="submission" date="2020-12" db="EMBL/GenBank/DDBJ databases">
        <authorList>
            <person name="Iha C."/>
        </authorList>
    </citation>
    <scope>NUCLEOTIDE SEQUENCE</scope>
</reference>
<feature type="chain" id="PRO_5035858919" description="Secreted protein" evidence="1">
    <location>
        <begin position="22"/>
        <end position="111"/>
    </location>
</feature>
<organism evidence="2 3">
    <name type="scientific">Ostreobium quekettii</name>
    <dbReference type="NCBI Taxonomy" id="121088"/>
    <lineage>
        <taxon>Eukaryota</taxon>
        <taxon>Viridiplantae</taxon>
        <taxon>Chlorophyta</taxon>
        <taxon>core chlorophytes</taxon>
        <taxon>Ulvophyceae</taxon>
        <taxon>TCBD clade</taxon>
        <taxon>Bryopsidales</taxon>
        <taxon>Ostreobineae</taxon>
        <taxon>Ostreobiaceae</taxon>
        <taxon>Ostreobium</taxon>
    </lineage>
</organism>
<dbReference type="AlphaFoldDB" id="A0A8S1INW9"/>
<protein>
    <recommendedName>
        <fullName evidence="4">Secreted protein</fullName>
    </recommendedName>
</protein>